<dbReference type="AlphaFoldDB" id="A0A6G8IF82"/>
<protein>
    <submittedName>
        <fullName evidence="1">Uncharacterized protein</fullName>
    </submittedName>
</protein>
<dbReference type="RefSeq" id="WP_166225873.1">
    <property type="nucleotide sequence ID" value="NZ_CP049989.1"/>
</dbReference>
<dbReference type="Proteomes" id="UP000503162">
    <property type="component" value="Chromosome"/>
</dbReference>
<evidence type="ECO:0000313" key="1">
    <source>
        <dbReference type="EMBL" id="QIM51695.1"/>
    </source>
</evidence>
<name>A0A6G8IF82_9BURK</name>
<gene>
    <name evidence="1" type="ORF">G9Q37_05835</name>
</gene>
<evidence type="ECO:0000313" key="2">
    <source>
        <dbReference type="Proteomes" id="UP000503162"/>
    </source>
</evidence>
<accession>A0A6G8IF82</accession>
<dbReference type="KEGG" id="hcz:G9Q37_05835"/>
<proteinExistence type="predicted"/>
<organism evidence="1 2">
    <name type="scientific">Hydrogenophaga crocea</name>
    <dbReference type="NCBI Taxonomy" id="2716225"/>
    <lineage>
        <taxon>Bacteria</taxon>
        <taxon>Pseudomonadati</taxon>
        <taxon>Pseudomonadota</taxon>
        <taxon>Betaproteobacteria</taxon>
        <taxon>Burkholderiales</taxon>
        <taxon>Comamonadaceae</taxon>
        <taxon>Hydrogenophaga</taxon>
    </lineage>
</organism>
<reference evidence="1 2" key="1">
    <citation type="submission" date="2020-03" db="EMBL/GenBank/DDBJ databases">
        <title>Hydrogenophaga sp. nov. isolated from cyanobacterial mat.</title>
        <authorList>
            <person name="Thorat V."/>
            <person name="Kirdat K."/>
            <person name="Tiwarekar B."/>
            <person name="Costa E.D."/>
            <person name="Yadav A."/>
        </authorList>
    </citation>
    <scope>NUCLEOTIDE SEQUENCE [LARGE SCALE GENOMIC DNA]</scope>
    <source>
        <strain evidence="1 2">BA0156</strain>
    </source>
</reference>
<dbReference type="EMBL" id="CP049989">
    <property type="protein sequence ID" value="QIM51695.1"/>
    <property type="molecule type" value="Genomic_DNA"/>
</dbReference>
<keyword evidence="2" id="KW-1185">Reference proteome</keyword>
<sequence length="109" mass="13014">MPHKTDLDLTTTVCFRQHYTPEPHWLLRSAFGRDLLKMRLRQLEPQMFVPEWRYAAHLDPELERMVDDLGLRDTAKPRTMWETLKFMKLASRSMLALSRGEPLPQWSFT</sequence>